<dbReference type="Proteomes" id="UP000494106">
    <property type="component" value="Unassembled WGS sequence"/>
</dbReference>
<keyword evidence="2" id="KW-1185">Reference proteome</keyword>
<name>A0A8S0Z2J8_ARCPL</name>
<gene>
    <name evidence="1" type="ORF">APLA_LOCUS2890</name>
</gene>
<comment type="caution">
    <text evidence="1">The sequence shown here is derived from an EMBL/GenBank/DDBJ whole genome shotgun (WGS) entry which is preliminary data.</text>
</comment>
<accession>A0A8S0Z2J8</accession>
<evidence type="ECO:0000313" key="2">
    <source>
        <dbReference type="Proteomes" id="UP000494106"/>
    </source>
</evidence>
<proteinExistence type="predicted"/>
<protein>
    <submittedName>
        <fullName evidence="1">Uncharacterized protein</fullName>
    </submittedName>
</protein>
<sequence length="91" mass="9983">MQYFKQDSSQSSPRRSIIGCCVSNYLPVHYTVQIDRPTPRRPVADPCGWEGGGVFVTALIDAALARAATQRRRRGAAWLLHLSVGQRGVGT</sequence>
<reference evidence="1 2" key="1">
    <citation type="submission" date="2020-04" db="EMBL/GenBank/DDBJ databases">
        <authorList>
            <person name="Wallbank WR R."/>
            <person name="Pardo Diaz C."/>
            <person name="Kozak K."/>
            <person name="Martin S."/>
            <person name="Jiggins C."/>
            <person name="Moest M."/>
            <person name="Warren A I."/>
            <person name="Byers J.R.P. K."/>
            <person name="Montejo-Kovacevich G."/>
            <person name="Yen C E."/>
        </authorList>
    </citation>
    <scope>NUCLEOTIDE SEQUENCE [LARGE SCALE GENOMIC DNA]</scope>
</reference>
<dbReference type="EMBL" id="CADEBC010000208">
    <property type="protein sequence ID" value="CAB3226461.1"/>
    <property type="molecule type" value="Genomic_DNA"/>
</dbReference>
<organism evidence="1 2">
    <name type="scientific">Arctia plantaginis</name>
    <name type="common">Wood tiger moth</name>
    <name type="synonym">Phalaena plantaginis</name>
    <dbReference type="NCBI Taxonomy" id="874455"/>
    <lineage>
        <taxon>Eukaryota</taxon>
        <taxon>Metazoa</taxon>
        <taxon>Ecdysozoa</taxon>
        <taxon>Arthropoda</taxon>
        <taxon>Hexapoda</taxon>
        <taxon>Insecta</taxon>
        <taxon>Pterygota</taxon>
        <taxon>Neoptera</taxon>
        <taxon>Endopterygota</taxon>
        <taxon>Lepidoptera</taxon>
        <taxon>Glossata</taxon>
        <taxon>Ditrysia</taxon>
        <taxon>Noctuoidea</taxon>
        <taxon>Erebidae</taxon>
        <taxon>Arctiinae</taxon>
        <taxon>Arctia</taxon>
    </lineage>
</organism>
<dbReference type="AlphaFoldDB" id="A0A8S0Z2J8"/>
<evidence type="ECO:0000313" key="1">
    <source>
        <dbReference type="EMBL" id="CAB3226461.1"/>
    </source>
</evidence>